<protein>
    <recommendedName>
        <fullName evidence="4 12">Acetolactate synthase</fullName>
        <ecNumber evidence="4 12">2.2.1.6</ecNumber>
    </recommendedName>
</protein>
<dbReference type="EMBL" id="RRCN01000001">
    <property type="protein sequence ID" value="RRJ64689.1"/>
    <property type="molecule type" value="Genomic_DNA"/>
</dbReference>
<dbReference type="GO" id="GO:0050660">
    <property type="term" value="F:flavin adenine dinucleotide binding"/>
    <property type="evidence" value="ECO:0007669"/>
    <property type="project" value="InterPro"/>
</dbReference>
<evidence type="ECO:0000256" key="12">
    <source>
        <dbReference type="RuleBase" id="RU003591"/>
    </source>
</evidence>
<dbReference type="Pfam" id="PF02775">
    <property type="entry name" value="TPP_enzyme_C"/>
    <property type="match status" value="1"/>
</dbReference>
<dbReference type="CDD" id="cd07035">
    <property type="entry name" value="TPP_PYR_POX_like"/>
    <property type="match status" value="1"/>
</dbReference>
<evidence type="ECO:0000256" key="7">
    <source>
        <dbReference type="ARBA" id="ARBA00022723"/>
    </source>
</evidence>
<dbReference type="InterPro" id="IPR012846">
    <property type="entry name" value="Acetolactate_synth_lsu"/>
</dbReference>
<dbReference type="SUPFAM" id="SSF52518">
    <property type="entry name" value="Thiamin diphosphate-binding fold (THDP-binding)"/>
    <property type="match status" value="2"/>
</dbReference>
<dbReference type="Proteomes" id="UP000267017">
    <property type="component" value="Unassembled WGS sequence"/>
</dbReference>
<feature type="domain" description="Thiamine pyrophosphate enzyme central" evidence="13">
    <location>
        <begin position="205"/>
        <end position="335"/>
    </location>
</feature>
<dbReference type="FunFam" id="3.40.50.970:FF:000007">
    <property type="entry name" value="Acetolactate synthase"/>
    <property type="match status" value="1"/>
</dbReference>
<gene>
    <name evidence="16" type="primary">ilvB</name>
    <name evidence="16" type="ORF">EHV15_18500</name>
</gene>
<keyword evidence="10 12" id="KW-0100">Branched-chain amino acid biosynthesis</keyword>
<dbReference type="RefSeq" id="WP_128632492.1">
    <property type="nucleotide sequence ID" value="NZ_RRCN01000001.1"/>
</dbReference>
<evidence type="ECO:0000256" key="4">
    <source>
        <dbReference type="ARBA" id="ARBA00013145"/>
    </source>
</evidence>
<comment type="catalytic activity">
    <reaction evidence="11 12">
        <text>2 pyruvate + H(+) = (2S)-2-acetolactate + CO2</text>
        <dbReference type="Rhea" id="RHEA:25249"/>
        <dbReference type="ChEBI" id="CHEBI:15361"/>
        <dbReference type="ChEBI" id="CHEBI:15378"/>
        <dbReference type="ChEBI" id="CHEBI:16526"/>
        <dbReference type="ChEBI" id="CHEBI:58476"/>
        <dbReference type="EC" id="2.2.1.6"/>
    </reaction>
</comment>
<comment type="similarity">
    <text evidence="3 12">Belongs to the TPP enzyme family.</text>
</comment>
<dbReference type="PANTHER" id="PTHR18968">
    <property type="entry name" value="THIAMINE PYROPHOSPHATE ENZYMES"/>
    <property type="match status" value="1"/>
</dbReference>
<keyword evidence="8 12" id="KW-0460">Magnesium</keyword>
<evidence type="ECO:0000256" key="10">
    <source>
        <dbReference type="ARBA" id="ARBA00023304"/>
    </source>
</evidence>
<dbReference type="OrthoDB" id="4494979at2"/>
<dbReference type="NCBIfam" id="TIGR00118">
    <property type="entry name" value="acolac_lg"/>
    <property type="match status" value="1"/>
</dbReference>
<feature type="domain" description="Thiamine pyrophosphate enzyme TPP-binding" evidence="14">
    <location>
        <begin position="394"/>
        <end position="542"/>
    </location>
</feature>
<keyword evidence="7 12" id="KW-0479">Metal-binding</keyword>
<reference evidence="16 17" key="1">
    <citation type="submission" date="2018-11" db="EMBL/GenBank/DDBJ databases">
        <title>Genome sequencing of Paenibacillus sp. KCOM 3021 (= ChDC PVNT-B20).</title>
        <authorList>
            <person name="Kook J.-K."/>
            <person name="Park S.-N."/>
            <person name="Lim Y.K."/>
        </authorList>
    </citation>
    <scope>NUCLEOTIDE SEQUENCE [LARGE SCALE GENOMIC DNA]</scope>
    <source>
        <strain evidence="16 17">KCOM 3021</strain>
    </source>
</reference>
<dbReference type="GO" id="GO:0003984">
    <property type="term" value="F:acetolactate synthase activity"/>
    <property type="evidence" value="ECO:0007669"/>
    <property type="project" value="UniProtKB-EC"/>
</dbReference>
<dbReference type="InterPro" id="IPR012000">
    <property type="entry name" value="Thiamin_PyroP_enz_cen_dom"/>
</dbReference>
<dbReference type="InterPro" id="IPR012001">
    <property type="entry name" value="Thiamin_PyroP_enz_TPP-bd_dom"/>
</dbReference>
<feature type="domain" description="Thiamine pyrophosphate enzyme N-terminal TPP-binding" evidence="15">
    <location>
        <begin position="11"/>
        <end position="125"/>
    </location>
</feature>
<comment type="pathway">
    <text evidence="2 12">Amino-acid biosynthesis; L-valine biosynthesis; L-valine from pyruvate: step 1/4.</text>
</comment>
<dbReference type="GO" id="GO:0009097">
    <property type="term" value="P:isoleucine biosynthetic process"/>
    <property type="evidence" value="ECO:0007669"/>
    <property type="project" value="UniProtKB-UniPathway"/>
</dbReference>
<evidence type="ECO:0000259" key="13">
    <source>
        <dbReference type="Pfam" id="PF00205"/>
    </source>
</evidence>
<evidence type="ECO:0000313" key="17">
    <source>
        <dbReference type="Proteomes" id="UP000267017"/>
    </source>
</evidence>
<keyword evidence="5 12" id="KW-0028">Amino-acid biosynthesis</keyword>
<evidence type="ECO:0000256" key="3">
    <source>
        <dbReference type="ARBA" id="ARBA00007812"/>
    </source>
</evidence>
<dbReference type="Gene3D" id="3.40.50.1220">
    <property type="entry name" value="TPP-binding domain"/>
    <property type="match status" value="1"/>
</dbReference>
<keyword evidence="9 12" id="KW-0786">Thiamine pyrophosphate</keyword>
<dbReference type="GO" id="GO:0009099">
    <property type="term" value="P:L-valine biosynthetic process"/>
    <property type="evidence" value="ECO:0007669"/>
    <property type="project" value="UniProtKB-UniPathway"/>
</dbReference>
<dbReference type="InterPro" id="IPR029035">
    <property type="entry name" value="DHS-like_NAD/FAD-binding_dom"/>
</dbReference>
<evidence type="ECO:0000256" key="11">
    <source>
        <dbReference type="ARBA" id="ARBA00048670"/>
    </source>
</evidence>
<keyword evidence="6 12" id="KW-0808">Transferase</keyword>
<dbReference type="Gene3D" id="3.40.50.970">
    <property type="match status" value="2"/>
</dbReference>
<dbReference type="GO" id="GO:0000287">
    <property type="term" value="F:magnesium ion binding"/>
    <property type="evidence" value="ECO:0007669"/>
    <property type="project" value="UniProtKB-UniRule"/>
</dbReference>
<dbReference type="SUPFAM" id="SSF52467">
    <property type="entry name" value="DHS-like NAD/FAD-binding domain"/>
    <property type="match status" value="1"/>
</dbReference>
<proteinExistence type="inferred from homology"/>
<dbReference type="GO" id="GO:0005948">
    <property type="term" value="C:acetolactate synthase complex"/>
    <property type="evidence" value="ECO:0007669"/>
    <property type="project" value="TreeGrafter"/>
</dbReference>
<dbReference type="InterPro" id="IPR039368">
    <property type="entry name" value="AHAS_TPP"/>
</dbReference>
<evidence type="ECO:0000256" key="9">
    <source>
        <dbReference type="ARBA" id="ARBA00023052"/>
    </source>
</evidence>
<evidence type="ECO:0000259" key="15">
    <source>
        <dbReference type="Pfam" id="PF02776"/>
    </source>
</evidence>
<evidence type="ECO:0000313" key="16">
    <source>
        <dbReference type="EMBL" id="RRJ64689.1"/>
    </source>
</evidence>
<dbReference type="PANTHER" id="PTHR18968:SF13">
    <property type="entry name" value="ACETOLACTATE SYNTHASE CATALYTIC SUBUNIT, MITOCHONDRIAL"/>
    <property type="match status" value="1"/>
</dbReference>
<organism evidence="16 17">
    <name type="scientific">Paenibacillus oralis</name>
    <dbReference type="NCBI Taxonomy" id="2490856"/>
    <lineage>
        <taxon>Bacteria</taxon>
        <taxon>Bacillati</taxon>
        <taxon>Bacillota</taxon>
        <taxon>Bacilli</taxon>
        <taxon>Bacillales</taxon>
        <taxon>Paenibacillaceae</taxon>
        <taxon>Paenibacillus</taxon>
    </lineage>
</organism>
<evidence type="ECO:0000256" key="5">
    <source>
        <dbReference type="ARBA" id="ARBA00022605"/>
    </source>
</evidence>
<comment type="cofactor">
    <cofactor evidence="12">
        <name>thiamine diphosphate</name>
        <dbReference type="ChEBI" id="CHEBI:58937"/>
    </cofactor>
    <text evidence="12">Binds 1 thiamine pyrophosphate per subunit.</text>
</comment>
<dbReference type="InterPro" id="IPR011766">
    <property type="entry name" value="TPP_enzyme_TPP-bd"/>
</dbReference>
<comment type="cofactor">
    <cofactor evidence="12">
        <name>Mg(2+)</name>
        <dbReference type="ChEBI" id="CHEBI:18420"/>
    </cofactor>
    <text evidence="12">Binds 1 Mg(2+) ion per subunit.</text>
</comment>
<sequence>MSTNQTLRLKTGAELLIECLREEKVDTIFGYPGGAVIPIYDALYDCSGMRHILTRHEQAAVHAADGYARVTGRAGVALVTSGPGATNAVTGIANAFMDSVPLVVLTGQVSTDLIGRDSFQEVNIFGMTMDVTKHNYAVSDIGQLPRIVKEAFYIATTGRPGPVLIDLPKNVMAGKTGLVPALQTSIRGYQPAPPIPDESVRIIRDKLAASRRPVLVAGGGVVSSGAAEELVRFAESARIPVATTLMGIGAFPSRHPLYLGMLGMHGTYAANRAVHQADLLLCLGTRLNDRLSGKAKSFSPQSWKIQVDIDNAELDKNIPMDLNVQGDIRELLAKLNASPCGGPGSEWADGTAGWQRKVPHFTAPADAGKDALNPQEVIKLLDTLTEGGAVVATDVGQHQIWTAHHYRFSRPRSFLTSGGLGTMGFGFPAAIGAAVAQGSETRPILCVTGDGSFQMNLQELMTAVDYKLPIKIAILNNGYLGMVRQWQQLFYDRRYSSVQISSPDFVAFAGAYGVPGFRAQTVEEAEFAIRRALEIPGPVLMEFNVKEEQNVYPMVPPGESNDKMLTGEDDL</sequence>
<dbReference type="CDD" id="cd02015">
    <property type="entry name" value="TPP_AHAS"/>
    <property type="match status" value="1"/>
</dbReference>
<dbReference type="GO" id="GO:0030976">
    <property type="term" value="F:thiamine pyrophosphate binding"/>
    <property type="evidence" value="ECO:0007669"/>
    <property type="project" value="UniProtKB-UniRule"/>
</dbReference>
<name>A0A3P3U522_9BACL</name>
<dbReference type="Pfam" id="PF00205">
    <property type="entry name" value="TPP_enzyme_M"/>
    <property type="match status" value="1"/>
</dbReference>
<evidence type="ECO:0000256" key="8">
    <source>
        <dbReference type="ARBA" id="ARBA00022842"/>
    </source>
</evidence>
<dbReference type="UniPathway" id="UPA00047">
    <property type="reaction ID" value="UER00055"/>
</dbReference>
<accession>A0A3P3U522</accession>
<comment type="caution">
    <text evidence="16">The sequence shown here is derived from an EMBL/GenBank/DDBJ whole genome shotgun (WGS) entry which is preliminary data.</text>
</comment>
<dbReference type="InterPro" id="IPR029061">
    <property type="entry name" value="THDP-binding"/>
</dbReference>
<evidence type="ECO:0000256" key="6">
    <source>
        <dbReference type="ARBA" id="ARBA00022679"/>
    </source>
</evidence>
<dbReference type="UniPathway" id="UPA00049">
    <property type="reaction ID" value="UER00059"/>
</dbReference>
<dbReference type="Pfam" id="PF02776">
    <property type="entry name" value="TPP_enzyme_N"/>
    <property type="match status" value="1"/>
</dbReference>
<dbReference type="FunFam" id="3.40.50.1220:FF:000008">
    <property type="entry name" value="Acetolactate synthase"/>
    <property type="match status" value="1"/>
</dbReference>
<dbReference type="AlphaFoldDB" id="A0A3P3U522"/>
<evidence type="ECO:0000256" key="1">
    <source>
        <dbReference type="ARBA" id="ARBA00004974"/>
    </source>
</evidence>
<dbReference type="InterPro" id="IPR045229">
    <property type="entry name" value="TPP_enz"/>
</dbReference>
<dbReference type="EC" id="2.2.1.6" evidence="4 12"/>
<keyword evidence="17" id="KW-1185">Reference proteome</keyword>
<evidence type="ECO:0000259" key="14">
    <source>
        <dbReference type="Pfam" id="PF02775"/>
    </source>
</evidence>
<comment type="pathway">
    <text evidence="1 12">Amino-acid biosynthesis; L-isoleucine biosynthesis; L-isoleucine from 2-oxobutanoate: step 1/4.</text>
</comment>
<evidence type="ECO:0000256" key="2">
    <source>
        <dbReference type="ARBA" id="ARBA00005025"/>
    </source>
</evidence>